<evidence type="ECO:0000256" key="2">
    <source>
        <dbReference type="SAM" id="MobiDB-lite"/>
    </source>
</evidence>
<evidence type="ECO:0000256" key="1">
    <source>
        <dbReference type="SAM" id="Coils"/>
    </source>
</evidence>
<protein>
    <submittedName>
        <fullName evidence="3">Uncharacterized protein</fullName>
    </submittedName>
</protein>
<evidence type="ECO:0000313" key="3">
    <source>
        <dbReference type="EMBL" id="KCW63004.1"/>
    </source>
</evidence>
<proteinExistence type="predicted"/>
<reference evidence="3" key="1">
    <citation type="submission" date="2013-07" db="EMBL/GenBank/DDBJ databases">
        <title>The genome of Eucalyptus grandis.</title>
        <authorList>
            <person name="Schmutz J."/>
            <person name="Hayes R."/>
            <person name="Myburg A."/>
            <person name="Tuskan G."/>
            <person name="Grattapaglia D."/>
            <person name="Rokhsar D.S."/>
        </authorList>
    </citation>
    <scope>NUCLEOTIDE SEQUENCE</scope>
    <source>
        <tissue evidence="3">Leaf extractions</tissue>
    </source>
</reference>
<feature type="coiled-coil region" evidence="1">
    <location>
        <begin position="118"/>
        <end position="152"/>
    </location>
</feature>
<sequence length="188" mass="21037">MDDDSNKMKVAEVTPPVIPRRFQNFPNPTPPSSPPLSLSPNSSAPPELRRMTESSPSSVVHFMCFDLTTMVVVKDAAVTRPKKSQVLAPRLRNNKRTRETTTEVPNNTTEELDIDERLDRLESRVLKLRRVLSEMLEDVRKLKAEVSRLRTGRGDAVAPEPSLTDSASSCITVDHSLRSCADSRSRLQ</sequence>
<feature type="region of interest" description="Disordered" evidence="2">
    <location>
        <begin position="1"/>
        <end position="53"/>
    </location>
</feature>
<organism evidence="3">
    <name type="scientific">Eucalyptus grandis</name>
    <name type="common">Flooded gum</name>
    <dbReference type="NCBI Taxonomy" id="71139"/>
    <lineage>
        <taxon>Eukaryota</taxon>
        <taxon>Viridiplantae</taxon>
        <taxon>Streptophyta</taxon>
        <taxon>Embryophyta</taxon>
        <taxon>Tracheophyta</taxon>
        <taxon>Spermatophyta</taxon>
        <taxon>Magnoliopsida</taxon>
        <taxon>eudicotyledons</taxon>
        <taxon>Gunneridae</taxon>
        <taxon>Pentapetalae</taxon>
        <taxon>rosids</taxon>
        <taxon>malvids</taxon>
        <taxon>Myrtales</taxon>
        <taxon>Myrtaceae</taxon>
        <taxon>Myrtoideae</taxon>
        <taxon>Eucalypteae</taxon>
        <taxon>Eucalyptus</taxon>
    </lineage>
</organism>
<keyword evidence="1" id="KW-0175">Coiled coil</keyword>
<dbReference type="Gramene" id="KCW63004">
    <property type="protein sequence ID" value="KCW63004"/>
    <property type="gene ID" value="EUGRSUZ_G00604"/>
</dbReference>
<feature type="compositionally biased region" description="Basic and acidic residues" evidence="2">
    <location>
        <begin position="1"/>
        <end position="10"/>
    </location>
</feature>
<feature type="compositionally biased region" description="Low complexity" evidence="2">
    <location>
        <begin position="35"/>
        <end position="46"/>
    </location>
</feature>
<dbReference type="EMBL" id="KK198759">
    <property type="protein sequence ID" value="KCW63004.1"/>
    <property type="molecule type" value="Genomic_DNA"/>
</dbReference>
<accession>A0A059BAG1</accession>
<dbReference type="AlphaFoldDB" id="A0A059BAG1"/>
<dbReference type="InParanoid" id="A0A059BAG1"/>
<name>A0A059BAG1_EUCGR</name>
<gene>
    <name evidence="3" type="ORF">EUGRSUZ_G00604</name>
</gene>